<evidence type="ECO:0000256" key="1">
    <source>
        <dbReference type="SAM" id="Phobius"/>
    </source>
</evidence>
<dbReference type="AlphaFoldDB" id="A0A931I4G3"/>
<keyword evidence="1" id="KW-0472">Membrane</keyword>
<dbReference type="Pfam" id="PF19540">
    <property type="entry name" value="DUF6064"/>
    <property type="match status" value="1"/>
</dbReference>
<reference evidence="2" key="1">
    <citation type="submission" date="2020-12" db="EMBL/GenBank/DDBJ databases">
        <title>Methylobrevis albus sp. nov., isolated from fresh water lack sediment.</title>
        <authorList>
            <person name="Zou Q."/>
        </authorList>
    </citation>
    <scope>NUCLEOTIDE SEQUENCE</scope>
    <source>
        <strain evidence="2">L22</strain>
    </source>
</reference>
<gene>
    <name evidence="2" type="ORF">I5731_14680</name>
</gene>
<comment type="caution">
    <text evidence="2">The sequence shown here is derived from an EMBL/GenBank/DDBJ whole genome shotgun (WGS) entry which is preliminary data.</text>
</comment>
<accession>A0A931I4G3</accession>
<name>A0A931I4G3_9HYPH</name>
<protein>
    <recommendedName>
        <fullName evidence="4">MFS transporter permease</fullName>
    </recommendedName>
</protein>
<keyword evidence="1" id="KW-0812">Transmembrane</keyword>
<keyword evidence="1" id="KW-1133">Transmembrane helix</keyword>
<proteinExistence type="predicted"/>
<feature type="transmembrane region" description="Helical" evidence="1">
    <location>
        <begin position="30"/>
        <end position="50"/>
    </location>
</feature>
<evidence type="ECO:0008006" key="4">
    <source>
        <dbReference type="Google" id="ProtNLM"/>
    </source>
</evidence>
<feature type="transmembrane region" description="Helical" evidence="1">
    <location>
        <begin position="87"/>
        <end position="110"/>
    </location>
</feature>
<dbReference type="Proteomes" id="UP000631694">
    <property type="component" value="Unassembled WGS sequence"/>
</dbReference>
<evidence type="ECO:0000313" key="2">
    <source>
        <dbReference type="EMBL" id="MBH0239071.1"/>
    </source>
</evidence>
<feature type="transmembrane region" description="Helical" evidence="1">
    <location>
        <begin position="122"/>
        <end position="142"/>
    </location>
</feature>
<feature type="transmembrane region" description="Helical" evidence="1">
    <location>
        <begin position="57"/>
        <end position="81"/>
    </location>
</feature>
<keyword evidence="3" id="KW-1185">Reference proteome</keyword>
<dbReference type="RefSeq" id="WP_197312141.1">
    <property type="nucleotide sequence ID" value="NZ_JADZLT010000052.1"/>
</dbReference>
<organism evidence="2 3">
    <name type="scientific">Methylobrevis albus</name>
    <dbReference type="NCBI Taxonomy" id="2793297"/>
    <lineage>
        <taxon>Bacteria</taxon>
        <taxon>Pseudomonadati</taxon>
        <taxon>Pseudomonadota</taxon>
        <taxon>Alphaproteobacteria</taxon>
        <taxon>Hyphomicrobiales</taxon>
        <taxon>Pleomorphomonadaceae</taxon>
        <taxon>Methylobrevis</taxon>
    </lineage>
</organism>
<dbReference type="EMBL" id="JADZLT010000052">
    <property type="protein sequence ID" value="MBH0239071.1"/>
    <property type="molecule type" value="Genomic_DNA"/>
</dbReference>
<evidence type="ECO:0000313" key="3">
    <source>
        <dbReference type="Proteomes" id="UP000631694"/>
    </source>
</evidence>
<feature type="transmembrane region" description="Helical" evidence="1">
    <location>
        <begin position="180"/>
        <end position="198"/>
    </location>
</feature>
<dbReference type="InterPro" id="IPR045708">
    <property type="entry name" value="DUF6064"/>
</dbReference>
<feature type="transmembrane region" description="Helical" evidence="1">
    <location>
        <begin position="204"/>
        <end position="223"/>
    </location>
</feature>
<feature type="transmembrane region" description="Helical" evidence="1">
    <location>
        <begin position="154"/>
        <end position="173"/>
    </location>
</feature>
<sequence length="229" mass="24360">MSEWWTYRLDDFLLFSPRTYWRLFAAQNTALWPLQLATTAAGLAVVLAILRPSRRAALWPGLVFGLVMAAVWAFTAWSFLLQRYAPINWAVAYAVPAFFLEAGLLLLAGLVSGGTVFRRADAVGGAGLALAVAGLLLYPALPLVSGRPLASAEVFGLAPDPTAIVTAGLLLVARGRWLAVLLPIPLLWCLLSGLTLLTMGDGQAWLPLASAALVAALAVTRLVPRTAGR</sequence>